<proteinExistence type="predicted"/>
<evidence type="ECO:0008006" key="4">
    <source>
        <dbReference type="Google" id="ProtNLM"/>
    </source>
</evidence>
<protein>
    <recommendedName>
        <fullName evidence="4">Cardiolipin synthase N-terminal domain-containing protein</fullName>
    </recommendedName>
</protein>
<keyword evidence="1" id="KW-1133">Transmembrane helix</keyword>
<evidence type="ECO:0000256" key="1">
    <source>
        <dbReference type="SAM" id="Phobius"/>
    </source>
</evidence>
<evidence type="ECO:0000313" key="3">
    <source>
        <dbReference type="Proteomes" id="UP000297900"/>
    </source>
</evidence>
<dbReference type="EMBL" id="SOMN01000009">
    <property type="protein sequence ID" value="TFE27525.1"/>
    <property type="molecule type" value="Genomic_DNA"/>
</dbReference>
<feature type="transmembrane region" description="Helical" evidence="1">
    <location>
        <begin position="47"/>
        <end position="69"/>
    </location>
</feature>
<organism evidence="2 3">
    <name type="scientific">Cohnella luojiensis</name>
    <dbReference type="NCBI Taxonomy" id="652876"/>
    <lineage>
        <taxon>Bacteria</taxon>
        <taxon>Bacillati</taxon>
        <taxon>Bacillota</taxon>
        <taxon>Bacilli</taxon>
        <taxon>Bacillales</taxon>
        <taxon>Paenibacillaceae</taxon>
        <taxon>Cohnella</taxon>
    </lineage>
</organism>
<sequence>MLPFDGFSLGGLFAFFFVISAVLFIIHIAVCVWAYRDSRNKGRSQEFALIVLIGLLFFPLMGLIIYLLIRNQK</sequence>
<evidence type="ECO:0000313" key="2">
    <source>
        <dbReference type="EMBL" id="TFE27525.1"/>
    </source>
</evidence>
<keyword evidence="1" id="KW-0472">Membrane</keyword>
<keyword evidence="1" id="KW-0812">Transmembrane</keyword>
<name>A0A4Y8M555_9BACL</name>
<reference evidence="2 3" key="1">
    <citation type="submission" date="2019-03" db="EMBL/GenBank/DDBJ databases">
        <title>Cohnella endophytica sp. nov., a novel endophytic bacterium isolated from bark of Sonneratia apetala.</title>
        <authorList>
            <person name="Tuo L."/>
        </authorList>
    </citation>
    <scope>NUCLEOTIDE SEQUENCE [LARGE SCALE GENOMIC DNA]</scope>
    <source>
        <strain evidence="2 3">CCTCC AB 208254</strain>
    </source>
</reference>
<comment type="caution">
    <text evidence="2">The sequence shown here is derived from an EMBL/GenBank/DDBJ whole genome shotgun (WGS) entry which is preliminary data.</text>
</comment>
<dbReference type="Proteomes" id="UP000297900">
    <property type="component" value="Unassembled WGS sequence"/>
</dbReference>
<accession>A0A4Y8M555</accession>
<dbReference type="AlphaFoldDB" id="A0A4Y8M555"/>
<gene>
    <name evidence="2" type="ORF">E2980_09410</name>
</gene>
<keyword evidence="3" id="KW-1185">Reference proteome</keyword>
<feature type="transmembrane region" description="Helical" evidence="1">
    <location>
        <begin position="12"/>
        <end position="35"/>
    </location>
</feature>
<dbReference type="RefSeq" id="WP_167747047.1">
    <property type="nucleotide sequence ID" value="NZ_SOMN01000009.1"/>
</dbReference>